<dbReference type="Pfam" id="PF15433">
    <property type="entry name" value="MRP-S31"/>
    <property type="match status" value="1"/>
</dbReference>
<dbReference type="PROSITE" id="PS50802">
    <property type="entry name" value="OTU"/>
    <property type="match status" value="1"/>
</dbReference>
<dbReference type="InterPro" id="IPR038765">
    <property type="entry name" value="Papain-like_cys_pep_sf"/>
</dbReference>
<dbReference type="EMBL" id="GG666466">
    <property type="protein sequence ID" value="EEN68253.1"/>
    <property type="molecule type" value="Genomic_DNA"/>
</dbReference>
<evidence type="ECO:0000256" key="9">
    <source>
        <dbReference type="ARBA" id="ARBA00035363"/>
    </source>
</evidence>
<dbReference type="GO" id="GO:0003735">
    <property type="term" value="F:structural constituent of ribosome"/>
    <property type="evidence" value="ECO:0007669"/>
    <property type="project" value="InterPro"/>
</dbReference>
<dbReference type="InterPro" id="IPR007110">
    <property type="entry name" value="Ig-like_dom"/>
</dbReference>
<keyword evidence="4" id="KW-0809">Transit peptide</keyword>
<keyword evidence="6" id="KW-0496">Mitochondrion</keyword>
<reference evidence="13" key="1">
    <citation type="journal article" date="2008" name="Nature">
        <title>The amphioxus genome and the evolution of the chordate karyotype.</title>
        <authorList>
            <consortium name="US DOE Joint Genome Institute (JGI-PGF)"/>
            <person name="Putnam N.H."/>
            <person name="Butts T."/>
            <person name="Ferrier D.E.K."/>
            <person name="Furlong R.F."/>
            <person name="Hellsten U."/>
            <person name="Kawashima T."/>
            <person name="Robinson-Rechavi M."/>
            <person name="Shoguchi E."/>
            <person name="Terry A."/>
            <person name="Yu J.-K."/>
            <person name="Benito-Gutierrez E.L."/>
            <person name="Dubchak I."/>
            <person name="Garcia-Fernandez J."/>
            <person name="Gibson-Brown J.J."/>
            <person name="Grigoriev I.V."/>
            <person name="Horton A.C."/>
            <person name="de Jong P.J."/>
            <person name="Jurka J."/>
            <person name="Kapitonov V.V."/>
            <person name="Kohara Y."/>
            <person name="Kuroki Y."/>
            <person name="Lindquist E."/>
            <person name="Lucas S."/>
            <person name="Osoegawa K."/>
            <person name="Pennacchio L.A."/>
            <person name="Salamov A.A."/>
            <person name="Satou Y."/>
            <person name="Sauka-Spengler T."/>
            <person name="Schmutz J."/>
            <person name="Shin-I T."/>
            <person name="Toyoda A."/>
            <person name="Bronner-Fraser M."/>
            <person name="Fujiyama A."/>
            <person name="Holland L.Z."/>
            <person name="Holland P.W.H."/>
            <person name="Satoh N."/>
            <person name="Rokhsar D.S."/>
        </authorList>
    </citation>
    <scope>NUCLEOTIDE SEQUENCE [LARGE SCALE GENOMIC DNA]</scope>
    <source>
        <strain evidence="13">S238N-H82</strain>
        <tissue evidence="13">Testes</tissue>
    </source>
</reference>
<comment type="subcellular location">
    <subcellularLocation>
        <location evidence="1">Mitochondrion</location>
    </subcellularLocation>
</comment>
<organism>
    <name type="scientific">Branchiostoma floridae</name>
    <name type="common">Florida lancelet</name>
    <name type="synonym">Amphioxus</name>
    <dbReference type="NCBI Taxonomy" id="7739"/>
    <lineage>
        <taxon>Eukaryota</taxon>
        <taxon>Metazoa</taxon>
        <taxon>Chordata</taxon>
        <taxon>Cephalochordata</taxon>
        <taxon>Leptocardii</taxon>
        <taxon>Amphioxiformes</taxon>
        <taxon>Branchiostomatidae</taxon>
        <taxon>Branchiostoma</taxon>
    </lineage>
</organism>
<evidence type="ECO:0000256" key="5">
    <source>
        <dbReference type="ARBA" id="ARBA00022980"/>
    </source>
</evidence>
<evidence type="ECO:0000259" key="11">
    <source>
        <dbReference type="PROSITE" id="PS50802"/>
    </source>
</evidence>
<evidence type="ECO:0000256" key="1">
    <source>
        <dbReference type="ARBA" id="ARBA00004173"/>
    </source>
</evidence>
<keyword evidence="7" id="KW-0687">Ribonucleoprotein</keyword>
<dbReference type="PROSITE" id="PS50835">
    <property type="entry name" value="IG_LIKE"/>
    <property type="match status" value="1"/>
</dbReference>
<dbReference type="InterPro" id="IPR026299">
    <property type="entry name" value="MRP-S31"/>
</dbReference>
<feature type="domain" description="OTU" evidence="11">
    <location>
        <begin position="286"/>
        <end position="422"/>
    </location>
</feature>
<dbReference type="PANTHER" id="PTHR13231">
    <property type="entry name" value="MITOCHONDRIAL RIBOSOMAL PROTEIN S31"/>
    <property type="match status" value="1"/>
</dbReference>
<dbReference type="Gene3D" id="3.90.70.80">
    <property type="match status" value="1"/>
</dbReference>
<dbReference type="FunFam" id="3.90.70.80:FF:000027">
    <property type="entry name" value="Predicted protein"/>
    <property type="match status" value="1"/>
</dbReference>
<dbReference type="GO" id="GO:0008234">
    <property type="term" value="F:cysteine-type peptidase activity"/>
    <property type="evidence" value="ECO:0007669"/>
    <property type="project" value="UniProtKB-KW"/>
</dbReference>
<evidence type="ECO:0000256" key="10">
    <source>
        <dbReference type="SAM" id="MobiDB-lite"/>
    </source>
</evidence>
<evidence type="ECO:0000259" key="12">
    <source>
        <dbReference type="PROSITE" id="PS50835"/>
    </source>
</evidence>
<evidence type="ECO:0000256" key="4">
    <source>
        <dbReference type="ARBA" id="ARBA00022946"/>
    </source>
</evidence>
<comment type="similarity">
    <text evidence="2">Belongs to the mitochondrion-specific ribosomal protein mS31 family.</text>
</comment>
<evidence type="ECO:0000256" key="2">
    <source>
        <dbReference type="ARBA" id="ARBA00011057"/>
    </source>
</evidence>
<keyword evidence="3" id="KW-0645">Protease</keyword>
<sequence length="864" mass="94335">MGCTNTKVHPVNFDPVPQAKETWFERKVKRRSGKVKQNLLRCLHRDSNLKTRKIAWPEQPRSVKTTQNNEDAFSVKTTQSNEDAVSVKTTQNIEDAFSVKTTQSNEDAVSVKTTQSAEDALSVKCTLSNEDAVSVKTTQSKEDALSVKCTLSNEDEISVKTTQSNEDALSGDSSFSDDVSDVSTLTTESESSNLSEDVSDVSTLTTESESSSLSEDVSDVSTLTTESDTETSTSSGSFESVIDLPVSPPKPSRGQTTPVPKTLVPKTLAPKTREEILLKNIARAGFQIDPVPRDGDCFFGAAARQLGRGEPRIDTTALQLRKDLVHHIRAHSEKFCVAVPGGFWAFQQELDRLARRGHWCSDVADVLPIALADFTSREVVLITSTDMQVMVLPPEGEESGTPLVLAYLTTPGGEHYDAVSDAEVDPRLVAAAKDMASSLGGGERVESALLLQLTLVTFVLMCAAVMESSDGEVDPRLVAAAKDVASSLGGGEREESALLQLTLVTFVLMCAAVMERWTPDWWQQLKTWPPVWGEGRGSDGEVDPRLVAAAKDVASSLGGGERVESALLQLTLVTFVLMCGSSDGEVDPRLVAAAKDVASSLGGGERVESALLLQLTLVTFVLMCAAVMERWIPDWWQQLKTWPPVWGEGRGSDGEVDPRLVAAAKDVASSLGGGERVESALLQQLRRHEDTTSAAKSAATPAETSADNSSLGDLISGLRVVQGQKTNRNATRGNRSLFEGKRLGIFMQEEVNSWEPDAPTLWDEEQKAELQTQVDRPPRNGFEEMIQWTKEGKMWTFPIQNDQEDLLEGFPEKGPIRHFMELVVTGLSKNPYLTLQQKREHVDWFRKYFQETEPILRASGSLTA</sequence>
<dbReference type="PANTHER" id="PTHR13231:SF3">
    <property type="entry name" value="SMALL RIBOSOMAL SUBUNIT PROTEIN MS31"/>
    <property type="match status" value="1"/>
</dbReference>
<dbReference type="InParanoid" id="C3XUQ4"/>
<feature type="domain" description="Ig-like" evidence="12">
    <location>
        <begin position="17"/>
        <end position="146"/>
    </location>
</feature>
<dbReference type="CDD" id="cd22744">
    <property type="entry name" value="OTU"/>
    <property type="match status" value="1"/>
</dbReference>
<feature type="compositionally biased region" description="Polar residues" evidence="10">
    <location>
        <begin position="62"/>
        <end position="81"/>
    </location>
</feature>
<evidence type="ECO:0000256" key="8">
    <source>
        <dbReference type="ARBA" id="ARBA00035133"/>
    </source>
</evidence>
<feature type="compositionally biased region" description="Low complexity" evidence="10">
    <location>
        <begin position="692"/>
        <end position="706"/>
    </location>
</feature>
<dbReference type="InterPro" id="IPR003323">
    <property type="entry name" value="OTU_dom"/>
</dbReference>
<dbReference type="eggNOG" id="ENOG502QSX9">
    <property type="taxonomic scope" value="Eukaryota"/>
</dbReference>
<feature type="region of interest" description="Disordered" evidence="10">
    <location>
        <begin position="160"/>
        <end position="263"/>
    </location>
</feature>
<feature type="region of interest" description="Disordered" evidence="10">
    <location>
        <begin position="685"/>
        <end position="711"/>
    </location>
</feature>
<dbReference type="STRING" id="7739.C3XUQ4"/>
<dbReference type="SUPFAM" id="SSF54001">
    <property type="entry name" value="Cysteine proteinases"/>
    <property type="match status" value="1"/>
</dbReference>
<protein>
    <recommendedName>
        <fullName evidence="8">Small ribosomal subunit protein mS31</fullName>
    </recommendedName>
    <alternativeName>
        <fullName evidence="9">28S ribosomal protein S31, mitochondrial</fullName>
    </alternativeName>
</protein>
<feature type="compositionally biased region" description="Low complexity" evidence="10">
    <location>
        <begin position="170"/>
        <end position="241"/>
    </location>
</feature>
<evidence type="ECO:0000256" key="3">
    <source>
        <dbReference type="ARBA" id="ARBA00022807"/>
    </source>
</evidence>
<evidence type="ECO:0000256" key="7">
    <source>
        <dbReference type="ARBA" id="ARBA00023274"/>
    </source>
</evidence>
<evidence type="ECO:0000256" key="6">
    <source>
        <dbReference type="ARBA" id="ARBA00023128"/>
    </source>
</evidence>
<keyword evidence="3" id="KW-0378">Hydrolase</keyword>
<proteinExistence type="inferred from homology"/>
<keyword evidence="3" id="KW-0788">Thiol protease</keyword>
<evidence type="ECO:0000313" key="13">
    <source>
        <dbReference type="EMBL" id="EEN68253.1"/>
    </source>
</evidence>
<name>C3XUQ4_BRAFL</name>
<keyword evidence="5" id="KW-0689">Ribosomal protein</keyword>
<gene>
    <name evidence="13" type="ORF">BRAFLDRAFT_100082</name>
</gene>
<accession>C3XUQ4</accession>
<dbReference type="AlphaFoldDB" id="C3XUQ4"/>
<feature type="region of interest" description="Disordered" evidence="10">
    <location>
        <begin position="61"/>
        <end position="81"/>
    </location>
</feature>
<dbReference type="GO" id="GO:0005763">
    <property type="term" value="C:mitochondrial small ribosomal subunit"/>
    <property type="evidence" value="ECO:0007669"/>
    <property type="project" value="InterPro"/>
</dbReference>